<reference evidence="1 2" key="1">
    <citation type="submission" date="2018-09" db="EMBL/GenBank/DDBJ databases">
        <title>Phylogeny of the Shewanellaceae, and recommendation for two new genera, Pseudoshewanella and Parashewanella.</title>
        <authorList>
            <person name="Wang G."/>
        </authorList>
    </citation>
    <scope>NUCLEOTIDE SEQUENCE [LARGE SCALE GENOMIC DNA]</scope>
    <source>
        <strain evidence="1 2">C51</strain>
    </source>
</reference>
<name>A0A3L8PRC7_9GAMM</name>
<dbReference type="Proteomes" id="UP000281474">
    <property type="component" value="Unassembled WGS sequence"/>
</dbReference>
<evidence type="ECO:0000313" key="1">
    <source>
        <dbReference type="EMBL" id="RLV57926.1"/>
    </source>
</evidence>
<sequence>MFMHRYLLASLVFTLVPIKTYAGSISIPTGELSCIVTDYALKESYPQSKCTFTDTNTVNVKAGKFYISSSATYSGTVYSLFYRTAVLKGVFPDTLSTNETYFAAPERIGLDIFQQYRWAISIGGQ</sequence>
<evidence type="ECO:0000313" key="2">
    <source>
        <dbReference type="Proteomes" id="UP000281474"/>
    </source>
</evidence>
<dbReference type="EMBL" id="QZEI01000118">
    <property type="protein sequence ID" value="RLV57926.1"/>
    <property type="molecule type" value="Genomic_DNA"/>
</dbReference>
<dbReference type="AlphaFoldDB" id="A0A3L8PRC7"/>
<dbReference type="RefSeq" id="WP_121840734.1">
    <property type="nucleotide sequence ID" value="NZ_ML014867.1"/>
</dbReference>
<organism evidence="1 2">
    <name type="scientific">Parashewanella curva</name>
    <dbReference type="NCBI Taxonomy" id="2338552"/>
    <lineage>
        <taxon>Bacteria</taxon>
        <taxon>Pseudomonadati</taxon>
        <taxon>Pseudomonadota</taxon>
        <taxon>Gammaproteobacteria</taxon>
        <taxon>Alteromonadales</taxon>
        <taxon>Shewanellaceae</taxon>
        <taxon>Parashewanella</taxon>
    </lineage>
</organism>
<gene>
    <name evidence="1" type="ORF">D5018_19935</name>
</gene>
<proteinExistence type="predicted"/>
<comment type="caution">
    <text evidence="1">The sequence shown here is derived from an EMBL/GenBank/DDBJ whole genome shotgun (WGS) entry which is preliminary data.</text>
</comment>
<keyword evidence="2" id="KW-1185">Reference proteome</keyword>
<protein>
    <submittedName>
        <fullName evidence="1">Uncharacterized protein</fullName>
    </submittedName>
</protein>
<accession>A0A3L8PRC7</accession>
<dbReference type="OrthoDB" id="9990835at2"/>